<proteinExistence type="inferred from homology"/>
<dbReference type="CDD" id="cd24076">
    <property type="entry name" value="ASKHA_ATPase_ROK_BsXylR-like"/>
    <property type="match status" value="1"/>
</dbReference>
<dbReference type="Proteomes" id="UP000256329">
    <property type="component" value="Unassembled WGS sequence"/>
</dbReference>
<dbReference type="EMBL" id="QSLN01000002">
    <property type="protein sequence ID" value="RDV84195.1"/>
    <property type="molecule type" value="Genomic_DNA"/>
</dbReference>
<organism evidence="2 3">
    <name type="scientific">Ammonifex thiophilus</name>
    <dbReference type="NCBI Taxonomy" id="444093"/>
    <lineage>
        <taxon>Bacteria</taxon>
        <taxon>Bacillati</taxon>
        <taxon>Bacillota</taxon>
        <taxon>Clostridia</taxon>
        <taxon>Thermoanaerobacterales</taxon>
        <taxon>Thermoanaerobacteraceae</taxon>
        <taxon>Ammonifex</taxon>
    </lineage>
</organism>
<protein>
    <submittedName>
        <fullName evidence="2">ROK family protein</fullName>
    </submittedName>
</protein>
<dbReference type="OrthoDB" id="9810372at2"/>
<dbReference type="AlphaFoldDB" id="A0A3D8P6Z3"/>
<reference evidence="2 3" key="1">
    <citation type="submission" date="2018-08" db="EMBL/GenBank/DDBJ databases">
        <title>Form III RuBisCO-mediated autotrophy in Thermodesulfobium bacteria.</title>
        <authorList>
            <person name="Toshchakov S.V."/>
            <person name="Kublanov I.V."/>
            <person name="Frolov E."/>
            <person name="Bonch-Osmolovskaya E.A."/>
            <person name="Tourova T.P."/>
            <person name="Chernych N.A."/>
            <person name="Lebedinsky A.V."/>
        </authorList>
    </citation>
    <scope>NUCLEOTIDE SEQUENCE [LARGE SCALE GENOMIC DNA]</scope>
    <source>
        <strain evidence="2 3">SR</strain>
    </source>
</reference>
<evidence type="ECO:0000313" key="3">
    <source>
        <dbReference type="Proteomes" id="UP000256329"/>
    </source>
</evidence>
<sequence length="318" mass="33391">MVDYVVGIDLGGTKIYTALATLDGKVRAEVKVPTWPEKGYRAVLERMAATVEEVKRLAGFNRPPCRVGLGVPGPLDPVRGVVHVAPNLGWRDMPVKRDMEEILGVPVYLDNDANLAAWGEYRFGAGRGTQHLIYLTVSTGIGGGLVLEGKIYRGARYLAGEIGHITLWPEGPRCHCGNYGCLEALASGTAVAREARRLVAGGKGKGILAQAGGDPEAITAKTVGMAAAAGDAEALALFQEVGRWLGIGLATLLNLLNPEMIVFGGGMMASSAFFWDTMVAEMQRRALPATASSVKLAKAELGGRSGVLGAVALALEPV</sequence>
<dbReference type="PANTHER" id="PTHR18964:SF149">
    <property type="entry name" value="BIFUNCTIONAL UDP-N-ACETYLGLUCOSAMINE 2-EPIMERASE_N-ACETYLMANNOSAMINE KINASE"/>
    <property type="match status" value="1"/>
</dbReference>
<dbReference type="RefSeq" id="WP_115791938.1">
    <property type="nucleotide sequence ID" value="NZ_QSLN01000002.1"/>
</dbReference>
<dbReference type="InterPro" id="IPR000600">
    <property type="entry name" value="ROK"/>
</dbReference>
<dbReference type="SUPFAM" id="SSF53067">
    <property type="entry name" value="Actin-like ATPase domain"/>
    <property type="match status" value="1"/>
</dbReference>
<dbReference type="InterPro" id="IPR049874">
    <property type="entry name" value="ROK_cs"/>
</dbReference>
<dbReference type="Pfam" id="PF00480">
    <property type="entry name" value="ROK"/>
    <property type="match status" value="1"/>
</dbReference>
<dbReference type="PROSITE" id="PS01125">
    <property type="entry name" value="ROK"/>
    <property type="match status" value="1"/>
</dbReference>
<dbReference type="Gene3D" id="3.30.420.40">
    <property type="match status" value="2"/>
</dbReference>
<comment type="similarity">
    <text evidence="1">Belongs to the ROK (NagC/XylR) family.</text>
</comment>
<evidence type="ECO:0000256" key="1">
    <source>
        <dbReference type="ARBA" id="ARBA00006479"/>
    </source>
</evidence>
<gene>
    <name evidence="2" type="ORF">DXX99_02465</name>
</gene>
<keyword evidence="3" id="KW-1185">Reference proteome</keyword>
<accession>A0A3D8P6Z3</accession>
<evidence type="ECO:0000313" key="2">
    <source>
        <dbReference type="EMBL" id="RDV84195.1"/>
    </source>
</evidence>
<comment type="caution">
    <text evidence="2">The sequence shown here is derived from an EMBL/GenBank/DDBJ whole genome shotgun (WGS) entry which is preliminary data.</text>
</comment>
<name>A0A3D8P6Z3_9THEO</name>
<dbReference type="InterPro" id="IPR043129">
    <property type="entry name" value="ATPase_NBD"/>
</dbReference>
<dbReference type="PANTHER" id="PTHR18964">
    <property type="entry name" value="ROK (REPRESSOR, ORF, KINASE) FAMILY"/>
    <property type="match status" value="1"/>
</dbReference>